<keyword evidence="10" id="KW-1185">Reference proteome</keyword>
<dbReference type="PROSITE" id="PS50082">
    <property type="entry name" value="WD_REPEATS_2"/>
    <property type="match status" value="3"/>
</dbReference>
<feature type="non-terminal residue" evidence="9">
    <location>
        <position position="622"/>
    </location>
</feature>
<dbReference type="Pfam" id="PF00400">
    <property type="entry name" value="WD40"/>
    <property type="match status" value="7"/>
</dbReference>
<reference evidence="10" key="1">
    <citation type="journal article" date="2018" name="Nat. Microbiol.">
        <title>Leveraging single-cell genomics to expand the fungal tree of life.</title>
        <authorList>
            <person name="Ahrendt S.R."/>
            <person name="Quandt C.A."/>
            <person name="Ciobanu D."/>
            <person name="Clum A."/>
            <person name="Salamov A."/>
            <person name="Andreopoulos B."/>
            <person name="Cheng J.F."/>
            <person name="Woyke T."/>
            <person name="Pelin A."/>
            <person name="Henrissat B."/>
            <person name="Reynolds N.K."/>
            <person name="Benny G.L."/>
            <person name="Smith M.E."/>
            <person name="James T.Y."/>
            <person name="Grigoriev I.V."/>
        </authorList>
    </citation>
    <scope>NUCLEOTIDE SEQUENCE [LARGE SCALE GENOMIC DNA]</scope>
    <source>
        <strain evidence="10">RSA 468</strain>
    </source>
</reference>
<sequence>MSVKPYQLSATLVGHDSDVRAVLSPHPEELYTASRDLTTRRWNKTNSNPSPNSPTFGYETTAVYLGHTRYVNSLAYIGPSAQYPKGLILTGGSDKTILVFDATGVEHGISDPLFTLKGHSDNVCCMTVAPNGDLISGSWDSTAKVWRNWQCVYDLVGHQYAVWAVQGLSDGTILTGAADTLIKRWQNDRCIGVFRGHTESVRGLVVLPTTGTDPTDTRFASCSNDGTLRVWGLDGSCLQVLSDHTSFVYTMCLLPTGELVSGGEDRSIKIWSDGQCVQTFVLPAQSIWSVAASPNGDIVVGTSNKEAHVFTRSAERVAPAAVMTQYEEQLAQFTVAAPAGNVSDQKLASPEALQQPGAKDQQVIMVKNPTSGAVMAHQWDQASQKWSTVGTVVDAIEENRRQLHEGNEYDYVFTVDVQEGRPPLKLPYNRGENVYTVAQQFLTRNMLPQDYLDQVAQFITTNAGEANTTQSAGASDAQTYVDPFTGASRYMPGGSTPTGTSSLRHDPFTGGSRYQPGDATSTTSPGFPVQSAFVLMKQCNLPAVVNKLKEFNAELAKVSMISHPYALSDLQLASIDELQRSLETPSSMADPITAQYFTLLASIATQWPFEKRVPALDLLRML</sequence>
<keyword evidence="2" id="KW-0963">Cytoplasm</keyword>
<dbReference type="InterPro" id="IPR020472">
    <property type="entry name" value="WD40_PAC1"/>
</dbReference>
<dbReference type="PROSITE" id="PS50294">
    <property type="entry name" value="WD_REPEATS_REGION"/>
    <property type="match status" value="2"/>
</dbReference>
<feature type="region of interest" description="Disordered" evidence="6">
    <location>
        <begin position="489"/>
        <end position="522"/>
    </location>
</feature>
<feature type="repeat" description="WD" evidence="5">
    <location>
        <begin position="241"/>
        <end position="272"/>
    </location>
</feature>
<dbReference type="STRING" id="215637.A0A4P9ZMU2"/>
<gene>
    <name evidence="9" type="ORF">BJ085DRAFT_15344</name>
</gene>
<dbReference type="AlphaFoldDB" id="A0A4P9ZMU2"/>
<evidence type="ECO:0000256" key="3">
    <source>
        <dbReference type="ARBA" id="ARBA00022574"/>
    </source>
</evidence>
<dbReference type="GO" id="GO:0043130">
    <property type="term" value="F:ubiquitin binding"/>
    <property type="evidence" value="ECO:0007669"/>
    <property type="project" value="TreeGrafter"/>
</dbReference>
<accession>A0A4P9ZMU2</accession>
<dbReference type="InterPro" id="IPR013535">
    <property type="entry name" value="PUL_dom"/>
</dbReference>
<dbReference type="PANTHER" id="PTHR19849:SF0">
    <property type="entry name" value="PHOSPHOLIPASE A-2-ACTIVATING PROTEIN"/>
    <property type="match status" value="1"/>
</dbReference>
<dbReference type="InterPro" id="IPR011989">
    <property type="entry name" value="ARM-like"/>
</dbReference>
<dbReference type="GO" id="GO:0005737">
    <property type="term" value="C:cytoplasm"/>
    <property type="evidence" value="ECO:0007669"/>
    <property type="project" value="UniProtKB-SubCell"/>
</dbReference>
<dbReference type="GO" id="GO:0005634">
    <property type="term" value="C:nucleus"/>
    <property type="evidence" value="ECO:0007669"/>
    <property type="project" value="TreeGrafter"/>
</dbReference>
<evidence type="ECO:0000256" key="5">
    <source>
        <dbReference type="PROSITE-ProRule" id="PRU00221"/>
    </source>
</evidence>
<dbReference type="SMART" id="SM00320">
    <property type="entry name" value="WD40"/>
    <property type="match status" value="7"/>
</dbReference>
<dbReference type="PANTHER" id="PTHR19849">
    <property type="entry name" value="PHOSPHOLIPASE A-2-ACTIVATING PROTEIN"/>
    <property type="match status" value="1"/>
</dbReference>
<dbReference type="Proteomes" id="UP000268162">
    <property type="component" value="Unassembled WGS sequence"/>
</dbReference>
<dbReference type="Pfam" id="PF09070">
    <property type="entry name" value="PFU"/>
    <property type="match status" value="1"/>
</dbReference>
<dbReference type="SUPFAM" id="SSF50978">
    <property type="entry name" value="WD40 repeat-like"/>
    <property type="match status" value="1"/>
</dbReference>
<evidence type="ECO:0000259" key="7">
    <source>
        <dbReference type="PROSITE" id="PS51394"/>
    </source>
</evidence>
<dbReference type="Gene3D" id="2.130.10.10">
    <property type="entry name" value="YVTN repeat-like/Quinoprotein amine dehydrogenase"/>
    <property type="match status" value="1"/>
</dbReference>
<keyword evidence="3 5" id="KW-0853">WD repeat</keyword>
<comment type="subcellular location">
    <subcellularLocation>
        <location evidence="1">Cytoplasm</location>
    </subcellularLocation>
</comment>
<dbReference type="PRINTS" id="PR00320">
    <property type="entry name" value="GPROTEINBRPT"/>
</dbReference>
<evidence type="ECO:0000256" key="4">
    <source>
        <dbReference type="ARBA" id="ARBA00022737"/>
    </source>
</evidence>
<feature type="domain" description="PUL" evidence="8">
    <location>
        <begin position="525"/>
        <end position="622"/>
    </location>
</feature>
<dbReference type="InterPro" id="IPR001680">
    <property type="entry name" value="WD40_rpt"/>
</dbReference>
<evidence type="ECO:0000259" key="8">
    <source>
        <dbReference type="PROSITE" id="PS51396"/>
    </source>
</evidence>
<dbReference type="GO" id="GO:0043161">
    <property type="term" value="P:proteasome-mediated ubiquitin-dependent protein catabolic process"/>
    <property type="evidence" value="ECO:0007669"/>
    <property type="project" value="TreeGrafter"/>
</dbReference>
<dbReference type="InterPro" id="IPR038122">
    <property type="entry name" value="PFU_sf"/>
</dbReference>
<proteinExistence type="predicted"/>
<dbReference type="InterPro" id="IPR015155">
    <property type="entry name" value="PFU"/>
</dbReference>
<protein>
    <submittedName>
        <fullName evidence="9">WD40-repeat-containing domain protein</fullName>
    </submittedName>
</protein>
<evidence type="ECO:0000313" key="10">
    <source>
        <dbReference type="Proteomes" id="UP000268162"/>
    </source>
</evidence>
<dbReference type="PROSITE" id="PS51394">
    <property type="entry name" value="PFU"/>
    <property type="match status" value="1"/>
</dbReference>
<dbReference type="Pfam" id="PF08324">
    <property type="entry name" value="PUL"/>
    <property type="match status" value="1"/>
</dbReference>
<evidence type="ECO:0000256" key="2">
    <source>
        <dbReference type="ARBA" id="ARBA00022490"/>
    </source>
</evidence>
<dbReference type="GO" id="GO:0010992">
    <property type="term" value="P:ubiquitin recycling"/>
    <property type="evidence" value="ECO:0007669"/>
    <property type="project" value="TreeGrafter"/>
</dbReference>
<dbReference type="InterPro" id="IPR036322">
    <property type="entry name" value="WD40_repeat_dom_sf"/>
</dbReference>
<dbReference type="PROSITE" id="PS51396">
    <property type="entry name" value="PUL"/>
    <property type="match status" value="1"/>
</dbReference>
<dbReference type="InterPro" id="IPR015943">
    <property type="entry name" value="WD40/YVTN_repeat-like_dom_sf"/>
</dbReference>
<dbReference type="Gene3D" id="3.10.20.870">
    <property type="entry name" value="PFU (PLAA family ubiquitin binding), C-terminal domain"/>
    <property type="match status" value="1"/>
</dbReference>
<dbReference type="Gene3D" id="1.25.10.10">
    <property type="entry name" value="Leucine-rich Repeat Variant"/>
    <property type="match status" value="1"/>
</dbReference>
<feature type="repeat" description="WD" evidence="5">
    <location>
        <begin position="194"/>
        <end position="234"/>
    </location>
</feature>
<dbReference type="EMBL" id="ML003091">
    <property type="protein sequence ID" value="RKP34726.1"/>
    <property type="molecule type" value="Genomic_DNA"/>
</dbReference>
<organism evidence="9 10">
    <name type="scientific">Dimargaris cristalligena</name>
    <dbReference type="NCBI Taxonomy" id="215637"/>
    <lineage>
        <taxon>Eukaryota</taxon>
        <taxon>Fungi</taxon>
        <taxon>Fungi incertae sedis</taxon>
        <taxon>Zoopagomycota</taxon>
        <taxon>Kickxellomycotina</taxon>
        <taxon>Dimargaritomycetes</taxon>
        <taxon>Dimargaritales</taxon>
        <taxon>Dimargaritaceae</taxon>
        <taxon>Dimargaris</taxon>
    </lineage>
</organism>
<dbReference type="CDD" id="cd00200">
    <property type="entry name" value="WD40"/>
    <property type="match status" value="1"/>
</dbReference>
<feature type="repeat" description="WD" evidence="5">
    <location>
        <begin position="116"/>
        <end position="146"/>
    </location>
</feature>
<evidence type="ECO:0000256" key="6">
    <source>
        <dbReference type="SAM" id="MobiDB-lite"/>
    </source>
</evidence>
<feature type="domain" description="PFU" evidence="7">
    <location>
        <begin position="378"/>
        <end position="473"/>
    </location>
</feature>
<name>A0A4P9ZMU2_9FUNG</name>
<evidence type="ECO:0000256" key="1">
    <source>
        <dbReference type="ARBA" id="ARBA00004496"/>
    </source>
</evidence>
<evidence type="ECO:0000313" key="9">
    <source>
        <dbReference type="EMBL" id="RKP34726.1"/>
    </source>
</evidence>
<keyword evidence="4" id="KW-0677">Repeat</keyword>